<dbReference type="PANTHER" id="PTHR43283">
    <property type="entry name" value="BETA-LACTAMASE-RELATED"/>
    <property type="match status" value="1"/>
</dbReference>
<dbReference type="Gene3D" id="3.40.710.10">
    <property type="entry name" value="DD-peptidase/beta-lactamase superfamily"/>
    <property type="match status" value="1"/>
</dbReference>
<dbReference type="Proteomes" id="UP000257323">
    <property type="component" value="Unassembled WGS sequence"/>
</dbReference>
<dbReference type="EMBL" id="QUAH01000002">
    <property type="protein sequence ID" value="RFT16628.1"/>
    <property type="molecule type" value="Genomic_DNA"/>
</dbReference>
<dbReference type="InterPro" id="IPR012338">
    <property type="entry name" value="Beta-lactam/transpept-like"/>
</dbReference>
<protein>
    <submittedName>
        <fullName evidence="2">Beta-lactamase class C and other penicillin binding proteins</fullName>
    </submittedName>
</protein>
<dbReference type="PANTHER" id="PTHR43283:SF3">
    <property type="entry name" value="BETA-LACTAMASE FAMILY PROTEIN (AFU_ORTHOLOGUE AFUA_5G07500)"/>
    <property type="match status" value="1"/>
</dbReference>
<dbReference type="AlphaFoldDB" id="A0A3E2BPI4"/>
<accession>A0A3E2BPI4</accession>
<dbReference type="Pfam" id="PF00144">
    <property type="entry name" value="Beta-lactamase"/>
    <property type="match status" value="1"/>
</dbReference>
<name>A0A3E2BPI4_9BACT</name>
<evidence type="ECO:0000313" key="2">
    <source>
        <dbReference type="EMBL" id="RFT16628.1"/>
    </source>
</evidence>
<reference evidence="2 3" key="1">
    <citation type="submission" date="2018-08" db="EMBL/GenBank/DDBJ databases">
        <title>Genome analysis of the thermophilic bacterium of the candidate phylum Aminicenantes from deep subsurface aquifer revealed its physiology and ecological role.</title>
        <authorList>
            <person name="Kadnikov V.V."/>
            <person name="Mardanov A.V."/>
            <person name="Beletsky A.V."/>
            <person name="Karnachuk O.V."/>
            <person name="Ravin N.V."/>
        </authorList>
    </citation>
    <scope>NUCLEOTIDE SEQUENCE [LARGE SCALE GENOMIC DNA]</scope>
    <source>
        <strain evidence="2">BY38</strain>
    </source>
</reference>
<evidence type="ECO:0000259" key="1">
    <source>
        <dbReference type="Pfam" id="PF00144"/>
    </source>
</evidence>
<comment type="caution">
    <text evidence="2">The sequence shown here is derived from an EMBL/GenBank/DDBJ whole genome shotgun (WGS) entry which is preliminary data.</text>
</comment>
<dbReference type="InterPro" id="IPR050789">
    <property type="entry name" value="Diverse_Enzym_Activities"/>
</dbReference>
<gene>
    <name evidence="2" type="ORF">OP8BY_1241</name>
</gene>
<evidence type="ECO:0000313" key="3">
    <source>
        <dbReference type="Proteomes" id="UP000257323"/>
    </source>
</evidence>
<organism evidence="2 3">
    <name type="scientific">Candidatus Saccharicenans subterraneus</name>
    <dbReference type="NCBI Taxonomy" id="2508984"/>
    <lineage>
        <taxon>Bacteria</taxon>
        <taxon>Candidatus Aminicenantota</taxon>
        <taxon>Candidatus Aminicenantia</taxon>
        <taxon>Candidatus Aminicenantales</taxon>
        <taxon>Candidatus Saccharicenantaceae</taxon>
        <taxon>Candidatus Saccharicenans</taxon>
    </lineage>
</organism>
<proteinExistence type="predicted"/>
<dbReference type="SUPFAM" id="SSF56601">
    <property type="entry name" value="beta-lactamase/transpeptidase-like"/>
    <property type="match status" value="1"/>
</dbReference>
<feature type="domain" description="Beta-lactamase-related" evidence="1">
    <location>
        <begin position="81"/>
        <end position="436"/>
    </location>
</feature>
<sequence length="465" mass="50616">MNLRVFSGYLGEASEKERSSVKKGKTADRTSGIGSRPLIRLLGLALLVLTLSLSAWSTSLPAARPGEVGLSASRLERLGQVLQGYCDQKGAPGMVVLVARNGRVAYHRAFGKFRLDRPEPMPPDAIFRIASQSKAVTSVAVMMLMEEGKLLLDDPVSRYIPEFKETFVAVRAENKEARGYSLVPARRQITIRDLLTHTAGISYGEGPAREEYLKAGIHGWFLTDKDMTIGELVKKLARLPFDAQPGEKFVYGYNTDILGYLVEVVSGMTLAEFVEKRITGPLGMKDTHFFLPESKVSRLTPSYGADEKGELKMTEDPARSPYVYGPKKCYSGGAGLVSTAEDYARFLLMLQNGGELGGSRLLSPKSVELMTADHVGQLYSGGATGFGLGFWVTKSLGTSGLPGTVGSYGWGGAYFTSYWVDPVEKLVAVFMIQVLPVPAGLGDLQNKFRAMVYQAIEKSYSLKGN</sequence>
<dbReference type="InterPro" id="IPR001466">
    <property type="entry name" value="Beta-lactam-related"/>
</dbReference>